<dbReference type="Pfam" id="PF01185">
    <property type="entry name" value="Hydrophobin"/>
    <property type="match status" value="1"/>
</dbReference>
<feature type="signal peptide" evidence="2">
    <location>
        <begin position="1"/>
        <end position="17"/>
    </location>
</feature>
<keyword evidence="1 2" id="KW-1015">Disulfide bond</keyword>
<dbReference type="GO" id="GO:0005199">
    <property type="term" value="F:structural constituent of cell wall"/>
    <property type="evidence" value="ECO:0007669"/>
    <property type="project" value="InterPro"/>
</dbReference>
<sequence length="143" mass="14609">MRSTLFMLLTTLALAMAAPAPAPAPLASTSSSQAAPSPAATPSSSKPTTCPKESSKQCCMSINQTGERITEPLTQILPVGGVELSSLVGLSCVPMSADTKDDTCLEDIMCCSSGSVDGFGIIKGCQTIQEANQAKHSLELSSA</sequence>
<dbReference type="AlphaFoldDB" id="A0A1L9SPE7"/>
<comment type="similarity">
    <text evidence="2">Belongs to the fungal hydrophobin family.</text>
</comment>
<feature type="region of interest" description="Disordered" evidence="3">
    <location>
        <begin position="25"/>
        <end position="55"/>
    </location>
</feature>
<evidence type="ECO:0000256" key="3">
    <source>
        <dbReference type="SAM" id="MobiDB-lite"/>
    </source>
</evidence>
<feature type="compositionally biased region" description="Low complexity" evidence="3">
    <location>
        <begin position="25"/>
        <end position="49"/>
    </location>
</feature>
<dbReference type="EMBL" id="KV878338">
    <property type="protein sequence ID" value="OJJ48934.1"/>
    <property type="molecule type" value="Genomic_DNA"/>
</dbReference>
<name>A0A1L9SPE7_9EURO</name>
<dbReference type="RefSeq" id="XP_022583444.1">
    <property type="nucleotide sequence ID" value="XM_022722227.1"/>
</dbReference>
<comment type="subcellular location">
    <subcellularLocation>
        <location evidence="2">Secreted</location>
        <location evidence="2">Cell wall</location>
    </subcellularLocation>
</comment>
<dbReference type="GeneID" id="34608692"/>
<protein>
    <recommendedName>
        <fullName evidence="2">Hydrophobin</fullName>
    </recommendedName>
</protein>
<dbReference type="InterPro" id="IPR001338">
    <property type="entry name" value="Class_I_Hydrophobin"/>
</dbReference>
<evidence type="ECO:0000313" key="4">
    <source>
        <dbReference type="EMBL" id="OJJ48934.1"/>
    </source>
</evidence>
<dbReference type="OrthoDB" id="4292214at2759"/>
<evidence type="ECO:0000256" key="1">
    <source>
        <dbReference type="ARBA" id="ARBA00023157"/>
    </source>
</evidence>
<keyword evidence="2" id="KW-0732">Signal</keyword>
<gene>
    <name evidence="4" type="ORF">ASPZODRAFT_129266</name>
</gene>
<proteinExistence type="inferred from homology"/>
<dbReference type="GO" id="GO:0009277">
    <property type="term" value="C:fungal-type cell wall"/>
    <property type="evidence" value="ECO:0007669"/>
    <property type="project" value="InterPro"/>
</dbReference>
<organism evidence="4 5">
    <name type="scientific">Penicilliopsis zonata CBS 506.65</name>
    <dbReference type="NCBI Taxonomy" id="1073090"/>
    <lineage>
        <taxon>Eukaryota</taxon>
        <taxon>Fungi</taxon>
        <taxon>Dikarya</taxon>
        <taxon>Ascomycota</taxon>
        <taxon>Pezizomycotina</taxon>
        <taxon>Eurotiomycetes</taxon>
        <taxon>Eurotiomycetidae</taxon>
        <taxon>Eurotiales</taxon>
        <taxon>Aspergillaceae</taxon>
        <taxon>Penicilliopsis</taxon>
    </lineage>
</organism>
<evidence type="ECO:0000313" key="5">
    <source>
        <dbReference type="Proteomes" id="UP000184188"/>
    </source>
</evidence>
<accession>A0A1L9SPE7</accession>
<keyword evidence="2" id="KW-0964">Secreted</keyword>
<dbReference type="VEuPathDB" id="FungiDB:ASPZODRAFT_129266"/>
<keyword evidence="5" id="KW-1185">Reference proteome</keyword>
<feature type="chain" id="PRO_5013984830" description="Hydrophobin" evidence="2">
    <location>
        <begin position="18"/>
        <end position="143"/>
    </location>
</feature>
<keyword evidence="2" id="KW-0134">Cell wall</keyword>
<dbReference type="Proteomes" id="UP000184188">
    <property type="component" value="Unassembled WGS sequence"/>
</dbReference>
<reference evidence="5" key="1">
    <citation type="journal article" date="2017" name="Genome Biol.">
        <title>Comparative genomics reveals high biological diversity and specific adaptations in the industrially and medically important fungal genus Aspergillus.</title>
        <authorList>
            <person name="de Vries R.P."/>
            <person name="Riley R."/>
            <person name="Wiebenga A."/>
            <person name="Aguilar-Osorio G."/>
            <person name="Amillis S."/>
            <person name="Uchima C.A."/>
            <person name="Anderluh G."/>
            <person name="Asadollahi M."/>
            <person name="Askin M."/>
            <person name="Barry K."/>
            <person name="Battaglia E."/>
            <person name="Bayram O."/>
            <person name="Benocci T."/>
            <person name="Braus-Stromeyer S.A."/>
            <person name="Caldana C."/>
            <person name="Canovas D."/>
            <person name="Cerqueira G.C."/>
            <person name="Chen F."/>
            <person name="Chen W."/>
            <person name="Choi C."/>
            <person name="Clum A."/>
            <person name="Dos Santos R.A."/>
            <person name="Damasio A.R."/>
            <person name="Diallinas G."/>
            <person name="Emri T."/>
            <person name="Fekete E."/>
            <person name="Flipphi M."/>
            <person name="Freyberg S."/>
            <person name="Gallo A."/>
            <person name="Gournas C."/>
            <person name="Habgood R."/>
            <person name="Hainaut M."/>
            <person name="Harispe M.L."/>
            <person name="Henrissat B."/>
            <person name="Hilden K.S."/>
            <person name="Hope R."/>
            <person name="Hossain A."/>
            <person name="Karabika E."/>
            <person name="Karaffa L."/>
            <person name="Karanyi Z."/>
            <person name="Krasevec N."/>
            <person name="Kuo A."/>
            <person name="Kusch H."/>
            <person name="LaButti K."/>
            <person name="Lagendijk E.L."/>
            <person name="Lapidus A."/>
            <person name="Levasseur A."/>
            <person name="Lindquist E."/>
            <person name="Lipzen A."/>
            <person name="Logrieco A.F."/>
            <person name="MacCabe A."/>
            <person name="Maekelae M.R."/>
            <person name="Malavazi I."/>
            <person name="Melin P."/>
            <person name="Meyer V."/>
            <person name="Mielnichuk N."/>
            <person name="Miskei M."/>
            <person name="Molnar A.P."/>
            <person name="Mule G."/>
            <person name="Ngan C.Y."/>
            <person name="Orejas M."/>
            <person name="Orosz E."/>
            <person name="Ouedraogo J.P."/>
            <person name="Overkamp K.M."/>
            <person name="Park H.-S."/>
            <person name="Perrone G."/>
            <person name="Piumi F."/>
            <person name="Punt P.J."/>
            <person name="Ram A.F."/>
            <person name="Ramon A."/>
            <person name="Rauscher S."/>
            <person name="Record E."/>
            <person name="Riano-Pachon D.M."/>
            <person name="Robert V."/>
            <person name="Roehrig J."/>
            <person name="Ruller R."/>
            <person name="Salamov A."/>
            <person name="Salih N.S."/>
            <person name="Samson R.A."/>
            <person name="Sandor E."/>
            <person name="Sanguinetti M."/>
            <person name="Schuetze T."/>
            <person name="Sepcic K."/>
            <person name="Shelest E."/>
            <person name="Sherlock G."/>
            <person name="Sophianopoulou V."/>
            <person name="Squina F.M."/>
            <person name="Sun H."/>
            <person name="Susca A."/>
            <person name="Todd R.B."/>
            <person name="Tsang A."/>
            <person name="Unkles S.E."/>
            <person name="van de Wiele N."/>
            <person name="van Rossen-Uffink D."/>
            <person name="Oliveira J.V."/>
            <person name="Vesth T.C."/>
            <person name="Visser J."/>
            <person name="Yu J.-H."/>
            <person name="Zhou M."/>
            <person name="Andersen M.R."/>
            <person name="Archer D.B."/>
            <person name="Baker S.E."/>
            <person name="Benoit I."/>
            <person name="Brakhage A.A."/>
            <person name="Braus G.H."/>
            <person name="Fischer R."/>
            <person name="Frisvad J.C."/>
            <person name="Goldman G.H."/>
            <person name="Houbraken J."/>
            <person name="Oakley B."/>
            <person name="Pocsi I."/>
            <person name="Scazzocchio C."/>
            <person name="Seiboth B."/>
            <person name="vanKuyk P.A."/>
            <person name="Wortman J."/>
            <person name="Dyer P.S."/>
            <person name="Grigoriev I.V."/>
        </authorList>
    </citation>
    <scope>NUCLEOTIDE SEQUENCE [LARGE SCALE GENOMIC DNA]</scope>
    <source>
        <strain evidence="5">CBS 506.65</strain>
    </source>
</reference>
<evidence type="ECO:0000256" key="2">
    <source>
        <dbReference type="RuleBase" id="RU365009"/>
    </source>
</evidence>